<keyword evidence="2" id="KW-0808">Transferase</keyword>
<dbReference type="InterPro" id="IPR042231">
    <property type="entry name" value="Cho/carn_acyl_trans_2"/>
</dbReference>
<dbReference type="Pfam" id="PF00755">
    <property type="entry name" value="Carn_acyltransf"/>
    <property type="match status" value="1"/>
</dbReference>
<dbReference type="InterPro" id="IPR039551">
    <property type="entry name" value="Cho/carn_acyl_trans"/>
</dbReference>
<dbReference type="GO" id="GO:0008458">
    <property type="term" value="F:carnitine O-octanoyltransferase activity"/>
    <property type="evidence" value="ECO:0007669"/>
    <property type="project" value="TreeGrafter"/>
</dbReference>
<dbReference type="Proteomes" id="UP000095282">
    <property type="component" value="Unplaced"/>
</dbReference>
<feature type="domain" description="Choline/carnitine acyltransferase" evidence="4">
    <location>
        <begin position="15"/>
        <end position="159"/>
    </location>
</feature>
<dbReference type="STRING" id="1561998.A0A1I7U0T1"/>
<dbReference type="Gene3D" id="1.10.275.20">
    <property type="entry name" value="Choline/Carnitine o-acyltransferase"/>
    <property type="match status" value="1"/>
</dbReference>
<dbReference type="InterPro" id="IPR042572">
    <property type="entry name" value="Carn_acyl_trans_N"/>
</dbReference>
<dbReference type="Gene3D" id="3.30.559.70">
    <property type="entry name" value="Choline/Carnitine o-acyltransferase, domain 2"/>
    <property type="match status" value="1"/>
</dbReference>
<dbReference type="PANTHER" id="PTHR22589">
    <property type="entry name" value="CARNITINE O-ACYLTRANSFERASE"/>
    <property type="match status" value="1"/>
</dbReference>
<evidence type="ECO:0000256" key="3">
    <source>
        <dbReference type="ARBA" id="ARBA00048999"/>
    </source>
</evidence>
<evidence type="ECO:0000256" key="1">
    <source>
        <dbReference type="ARBA" id="ARBA00005005"/>
    </source>
</evidence>
<keyword evidence="2" id="KW-0012">Acyltransferase</keyword>
<accession>A0A1I7U0T1</accession>
<dbReference type="GO" id="GO:0005777">
    <property type="term" value="C:peroxisome"/>
    <property type="evidence" value="ECO:0007669"/>
    <property type="project" value="TreeGrafter"/>
</dbReference>
<comment type="catalytic activity">
    <reaction evidence="3">
        <text>4,8-dimethylnonanoyl-CoA + (R)-carnitine = O-4,8-dimethylnonanoyl-(R)-carnitine + CoA</text>
        <dbReference type="Rhea" id="RHEA:44860"/>
        <dbReference type="ChEBI" id="CHEBI:16347"/>
        <dbReference type="ChEBI" id="CHEBI:57287"/>
        <dbReference type="ChEBI" id="CHEBI:77061"/>
        <dbReference type="ChEBI" id="CHEBI:84654"/>
    </reaction>
</comment>
<organism evidence="5 6">
    <name type="scientific">Caenorhabditis tropicalis</name>
    <dbReference type="NCBI Taxonomy" id="1561998"/>
    <lineage>
        <taxon>Eukaryota</taxon>
        <taxon>Metazoa</taxon>
        <taxon>Ecdysozoa</taxon>
        <taxon>Nematoda</taxon>
        <taxon>Chromadorea</taxon>
        <taxon>Rhabditida</taxon>
        <taxon>Rhabditina</taxon>
        <taxon>Rhabditomorpha</taxon>
        <taxon>Rhabditoidea</taxon>
        <taxon>Rhabditidae</taxon>
        <taxon>Peloderinae</taxon>
        <taxon>Caenorhabditis</taxon>
    </lineage>
</organism>
<dbReference type="PANTHER" id="PTHR22589:SF5">
    <property type="entry name" value="CHOLINE_CARNITINE ACYLTRANSFERASE DOMAIN-CONTAINING PROTEIN"/>
    <property type="match status" value="1"/>
</dbReference>
<evidence type="ECO:0000313" key="6">
    <source>
        <dbReference type="WBParaSite" id="Csp11.Scaffold629.g13713.t1"/>
    </source>
</evidence>
<dbReference type="eggNOG" id="KOG3718">
    <property type="taxonomic scope" value="Eukaryota"/>
</dbReference>
<dbReference type="PROSITE" id="PS00439">
    <property type="entry name" value="ACYLTRANSF_C_1"/>
    <property type="match status" value="1"/>
</dbReference>
<dbReference type="AlphaFoldDB" id="A0A1I7U0T1"/>
<dbReference type="SUPFAM" id="SSF52777">
    <property type="entry name" value="CoA-dependent acyltransferases"/>
    <property type="match status" value="1"/>
</dbReference>
<evidence type="ECO:0000259" key="4">
    <source>
        <dbReference type="Pfam" id="PF00755"/>
    </source>
</evidence>
<reference evidence="6" key="1">
    <citation type="submission" date="2016-11" db="UniProtKB">
        <authorList>
            <consortium name="WormBaseParasite"/>
        </authorList>
    </citation>
    <scope>IDENTIFICATION</scope>
</reference>
<name>A0A1I7U0T1_9PELO</name>
<evidence type="ECO:0000313" key="5">
    <source>
        <dbReference type="Proteomes" id="UP000095282"/>
    </source>
</evidence>
<protein>
    <submittedName>
        <fullName evidence="6">Carn_acyltransf domain-containing protein</fullName>
    </submittedName>
</protein>
<comment type="pathway">
    <text evidence="1">Lipid metabolism; fatty acid beta-oxidation.</text>
</comment>
<dbReference type="UniPathway" id="UPA00659"/>
<dbReference type="WBParaSite" id="Csp11.Scaffold629.g13713.t1">
    <property type="protein sequence ID" value="Csp11.Scaffold629.g13713.t1"/>
    <property type="gene ID" value="Csp11.Scaffold629.g13713"/>
</dbReference>
<dbReference type="GO" id="GO:0006635">
    <property type="term" value="P:fatty acid beta-oxidation"/>
    <property type="evidence" value="ECO:0007669"/>
    <property type="project" value="UniProtKB-UniPathway"/>
</dbReference>
<dbReference type="InterPro" id="IPR000542">
    <property type="entry name" value="Carn_acyl_trans"/>
</dbReference>
<sequence length="162" mass="18709">MNNSTFSQQNSLPNLPLPELDDTINKYLKSLVPIVSGEELKTIGSLAKQFSESEEAKKLQNFLKAKSSSSKNWLEDWWYDAYTTNRDTLLTQNMGAIIPKSINSNSSQVEIAAQLIHHMMQYWSLVRQEKIEVTKSRGTNWDMYQVYNLFNSCRVPAMPRFH</sequence>
<keyword evidence="5" id="KW-1185">Reference proteome</keyword>
<proteinExistence type="predicted"/>
<evidence type="ECO:0000256" key="2">
    <source>
        <dbReference type="ARBA" id="ARBA00023315"/>
    </source>
</evidence>